<dbReference type="EMBL" id="MZLD01000042">
    <property type="protein sequence ID" value="PRM18734.1"/>
    <property type="molecule type" value="Genomic_DNA"/>
</dbReference>
<feature type="transmembrane region" description="Helical" evidence="1">
    <location>
        <begin position="72"/>
        <end position="92"/>
    </location>
</feature>
<dbReference type="AlphaFoldDB" id="A0ABD6WWT9"/>
<keyword evidence="1" id="KW-0812">Transmembrane</keyword>
<keyword evidence="1" id="KW-0472">Membrane</keyword>
<organism evidence="2 3">
    <name type="scientific">Haemophilus influenzae</name>
    <dbReference type="NCBI Taxonomy" id="727"/>
    <lineage>
        <taxon>Bacteria</taxon>
        <taxon>Pseudomonadati</taxon>
        <taxon>Pseudomonadota</taxon>
        <taxon>Gammaproteobacteria</taxon>
        <taxon>Pasteurellales</taxon>
        <taxon>Pasteurellaceae</taxon>
        <taxon>Haemophilus</taxon>
    </lineage>
</organism>
<name>A0ABD6WWT9_HAEIF</name>
<comment type="caution">
    <text evidence="2">The sequence shown here is derived from an EMBL/GenBank/DDBJ whole genome shotgun (WGS) entry which is preliminary data.</text>
</comment>
<sequence length="95" mass="10007">MIFNPFIVLKSPVIFTLLEVSAVTLPEPLALVAFTAVRSPDAVPSNLAFFALIAKVPVALMSEPSTVVKVPVVFNVTLAALILPAILPSLAVRVV</sequence>
<proteinExistence type="predicted"/>
<protein>
    <submittedName>
        <fullName evidence="2">Uncharacterized protein</fullName>
    </submittedName>
</protein>
<evidence type="ECO:0000313" key="3">
    <source>
        <dbReference type="Proteomes" id="UP000238866"/>
    </source>
</evidence>
<accession>A0ABD6WWT9</accession>
<gene>
    <name evidence="2" type="ORF">BVZ99_00924</name>
</gene>
<reference evidence="2 3" key="1">
    <citation type="submission" date="2017-02" db="EMBL/GenBank/DDBJ databases">
        <title>Haemophilus influenzae in COPD genome sequencing project.</title>
        <authorList>
            <person name="Murphy T.F."/>
            <person name="Kong Y."/>
            <person name="Nadendla S."/>
            <person name="Tettelin H."/>
            <person name="Pettigrew M."/>
        </authorList>
    </citation>
    <scope>NUCLEOTIDE SEQUENCE [LARGE SCALE GENOMIC DNA]</scope>
    <source>
        <strain evidence="2 3">13P36H1</strain>
    </source>
</reference>
<dbReference type="Proteomes" id="UP000238866">
    <property type="component" value="Unassembled WGS sequence"/>
</dbReference>
<evidence type="ECO:0000256" key="1">
    <source>
        <dbReference type="SAM" id="Phobius"/>
    </source>
</evidence>
<evidence type="ECO:0000313" key="2">
    <source>
        <dbReference type="EMBL" id="PRM18734.1"/>
    </source>
</evidence>
<keyword evidence="1" id="KW-1133">Transmembrane helix</keyword>